<feature type="domain" description="N-acetyltransferase" evidence="2">
    <location>
        <begin position="25"/>
        <end position="75"/>
    </location>
</feature>
<dbReference type="HOGENOM" id="CLU_2304325_0_0_11"/>
<comment type="caution">
    <text evidence="3">The sequence shown here is derived from an EMBL/GenBank/DDBJ whole genome shotgun (WGS) entry which is preliminary data.</text>
</comment>
<feature type="region of interest" description="Disordered" evidence="1">
    <location>
        <begin position="69"/>
        <end position="100"/>
    </location>
</feature>
<evidence type="ECO:0000259" key="2">
    <source>
        <dbReference type="Pfam" id="PF00583"/>
    </source>
</evidence>
<reference evidence="3 4" key="1">
    <citation type="submission" date="2013-02" db="EMBL/GenBank/DDBJ databases">
        <title>Draft Genome Sequence of Streptomyces afghaniensis, Which Produces Compounds of the Julimycin B-Complex.</title>
        <authorList>
            <person name="Gruening B.A."/>
            <person name="Praeg A."/>
            <person name="Erxleben A."/>
            <person name="Guenther S."/>
            <person name="Fiedler H.-P."/>
            <person name="Goodfellow M."/>
            <person name="Mueller M."/>
        </authorList>
    </citation>
    <scope>NUCLEOTIDE SEQUENCE [LARGE SCALE GENOMIC DNA]</scope>
    <source>
        <strain evidence="3 4">772</strain>
    </source>
</reference>
<evidence type="ECO:0000256" key="1">
    <source>
        <dbReference type="SAM" id="MobiDB-lite"/>
    </source>
</evidence>
<protein>
    <recommendedName>
        <fullName evidence="2">N-acetyltransferase domain-containing protein</fullName>
    </recommendedName>
</protein>
<keyword evidence="4" id="KW-1185">Reference proteome</keyword>
<dbReference type="SUPFAM" id="SSF55729">
    <property type="entry name" value="Acyl-CoA N-acyltransferases (Nat)"/>
    <property type="match status" value="1"/>
</dbReference>
<feature type="compositionally biased region" description="Basic residues" evidence="1">
    <location>
        <begin position="75"/>
        <end position="91"/>
    </location>
</feature>
<dbReference type="Proteomes" id="UP000015001">
    <property type="component" value="Unassembled WGS sequence"/>
</dbReference>
<dbReference type="InterPro" id="IPR016181">
    <property type="entry name" value="Acyl_CoA_acyltransferase"/>
</dbReference>
<gene>
    <name evidence="3" type="ORF">STAFG_1696</name>
</gene>
<dbReference type="Pfam" id="PF00583">
    <property type="entry name" value="Acetyltransf_1"/>
    <property type="match status" value="1"/>
</dbReference>
<dbReference type="GO" id="GO:0016747">
    <property type="term" value="F:acyltransferase activity, transferring groups other than amino-acyl groups"/>
    <property type="evidence" value="ECO:0007669"/>
    <property type="project" value="InterPro"/>
</dbReference>
<dbReference type="InterPro" id="IPR000182">
    <property type="entry name" value="GNAT_dom"/>
</dbReference>
<dbReference type="Gene3D" id="3.40.630.30">
    <property type="match status" value="1"/>
</dbReference>
<sequence>MAGLLHDPERMVLPELVAYPAHLHIDLLPEWQGRGHGRRLMRTFLATLQDKGVPAVHLAMATANTRATGLLRPRGLPRARRPRARLGHLPRPHHEGTRRP</sequence>
<proteinExistence type="predicted"/>
<name>S4MNX9_9ACTN</name>
<accession>S4MNX9</accession>
<dbReference type="CDD" id="cd04301">
    <property type="entry name" value="NAT_SF"/>
    <property type="match status" value="1"/>
</dbReference>
<evidence type="ECO:0000313" key="4">
    <source>
        <dbReference type="Proteomes" id="UP000015001"/>
    </source>
</evidence>
<dbReference type="EMBL" id="AOPY01001328">
    <property type="protein sequence ID" value="EPJ41268.1"/>
    <property type="molecule type" value="Genomic_DNA"/>
</dbReference>
<dbReference type="PATRIC" id="fig|1283301.3.peg.1674"/>
<evidence type="ECO:0000313" key="3">
    <source>
        <dbReference type="EMBL" id="EPJ41268.1"/>
    </source>
</evidence>
<organism evidence="3 4">
    <name type="scientific">Streptomyces afghaniensis 772</name>
    <dbReference type="NCBI Taxonomy" id="1283301"/>
    <lineage>
        <taxon>Bacteria</taxon>
        <taxon>Bacillati</taxon>
        <taxon>Actinomycetota</taxon>
        <taxon>Actinomycetes</taxon>
        <taxon>Kitasatosporales</taxon>
        <taxon>Streptomycetaceae</taxon>
        <taxon>Streptomyces</taxon>
    </lineage>
</organism>
<dbReference type="AlphaFoldDB" id="S4MNX9"/>